<dbReference type="PANTHER" id="PTHR30055">
    <property type="entry name" value="HTH-TYPE TRANSCRIPTIONAL REGULATOR RUTR"/>
    <property type="match status" value="1"/>
</dbReference>
<dbReference type="InterPro" id="IPR023772">
    <property type="entry name" value="DNA-bd_HTH_TetR-type_CS"/>
</dbReference>
<comment type="caution">
    <text evidence="5">The sequence shown here is derived from an EMBL/GenBank/DDBJ whole genome shotgun (WGS) entry which is preliminary data.</text>
</comment>
<sequence>MTSSRQPRRRYDATGRQSQARENRARVIATATRLFVEQGYASTSIAQVAAAARVSAPTVFAHFASKANLLKVAVDVAIAGDDEQVPLHQRPAMLRVHQATTADQVLERFAAAGSEVAARVNPLFEVVRAAADADPEIAALAEELDRQRLAGTGIIAAAFAERLGVRDDPQAVERIRDTIWTMFSPQVYGLLVVQRGWSPEEYRAWVVRAASAAASHPAV</sequence>
<dbReference type="InterPro" id="IPR001647">
    <property type="entry name" value="HTH_TetR"/>
</dbReference>
<dbReference type="Pfam" id="PF00440">
    <property type="entry name" value="TetR_N"/>
    <property type="match status" value="1"/>
</dbReference>
<dbReference type="RefSeq" id="WP_071087668.1">
    <property type="nucleotide sequence ID" value="NZ_MBLM01000137.1"/>
</dbReference>
<evidence type="ECO:0000256" key="2">
    <source>
        <dbReference type="PROSITE-ProRule" id="PRU00335"/>
    </source>
</evidence>
<dbReference type="Proteomes" id="UP000179627">
    <property type="component" value="Unassembled WGS sequence"/>
</dbReference>
<evidence type="ECO:0000256" key="3">
    <source>
        <dbReference type="SAM" id="MobiDB-lite"/>
    </source>
</evidence>
<dbReference type="GO" id="GO:0000976">
    <property type="term" value="F:transcription cis-regulatory region binding"/>
    <property type="evidence" value="ECO:0007669"/>
    <property type="project" value="TreeGrafter"/>
</dbReference>
<accession>A0A1S1QGB8</accession>
<name>A0A1S1QGB8_9ACTN</name>
<organism evidence="5 6">
    <name type="scientific">Parafrankia colletiae</name>
    <dbReference type="NCBI Taxonomy" id="573497"/>
    <lineage>
        <taxon>Bacteria</taxon>
        <taxon>Bacillati</taxon>
        <taxon>Actinomycetota</taxon>
        <taxon>Actinomycetes</taxon>
        <taxon>Frankiales</taxon>
        <taxon>Frankiaceae</taxon>
        <taxon>Parafrankia</taxon>
    </lineage>
</organism>
<dbReference type="Gene3D" id="1.10.357.10">
    <property type="entry name" value="Tetracycline Repressor, domain 2"/>
    <property type="match status" value="1"/>
</dbReference>
<feature type="compositionally biased region" description="Basic and acidic residues" evidence="3">
    <location>
        <begin position="9"/>
        <end position="23"/>
    </location>
</feature>
<dbReference type="InterPro" id="IPR009057">
    <property type="entry name" value="Homeodomain-like_sf"/>
</dbReference>
<protein>
    <recommendedName>
        <fullName evidence="4">HTH tetR-type domain-containing protein</fullName>
    </recommendedName>
</protein>
<dbReference type="SUPFAM" id="SSF46689">
    <property type="entry name" value="Homeodomain-like"/>
    <property type="match status" value="1"/>
</dbReference>
<dbReference type="OrthoDB" id="4823039at2"/>
<dbReference type="AlphaFoldDB" id="A0A1S1QGB8"/>
<proteinExistence type="predicted"/>
<dbReference type="PRINTS" id="PR00455">
    <property type="entry name" value="HTHTETR"/>
</dbReference>
<keyword evidence="1 2" id="KW-0238">DNA-binding</keyword>
<evidence type="ECO:0000313" key="5">
    <source>
        <dbReference type="EMBL" id="OHV32707.1"/>
    </source>
</evidence>
<dbReference type="InterPro" id="IPR050109">
    <property type="entry name" value="HTH-type_TetR-like_transc_reg"/>
</dbReference>
<dbReference type="PROSITE" id="PS50977">
    <property type="entry name" value="HTH_TETR_2"/>
    <property type="match status" value="1"/>
</dbReference>
<dbReference type="PANTHER" id="PTHR30055:SF226">
    <property type="entry name" value="HTH-TYPE TRANSCRIPTIONAL REGULATOR PKSA"/>
    <property type="match status" value="1"/>
</dbReference>
<reference evidence="6" key="1">
    <citation type="submission" date="2016-07" db="EMBL/GenBank/DDBJ databases">
        <title>Sequence Frankia sp. strain CcI1.17.</title>
        <authorList>
            <person name="Ghodhbane-Gtari F."/>
            <person name="Swanson E."/>
            <person name="Gueddou A."/>
            <person name="Morris K."/>
            <person name="Hezbri K."/>
            <person name="Ktari A."/>
            <person name="Nouioui I."/>
            <person name="Abebe-Akele F."/>
            <person name="Simpson S."/>
            <person name="Thomas K."/>
            <person name="Gtari M."/>
            <person name="Tisa L.S."/>
            <person name="Hurst S."/>
        </authorList>
    </citation>
    <scope>NUCLEOTIDE SEQUENCE [LARGE SCALE GENOMIC DNA]</scope>
    <source>
        <strain evidence="6">Cc1.17</strain>
    </source>
</reference>
<feature type="domain" description="HTH tetR-type" evidence="4">
    <location>
        <begin position="21"/>
        <end position="81"/>
    </location>
</feature>
<feature type="region of interest" description="Disordered" evidence="3">
    <location>
        <begin position="1"/>
        <end position="23"/>
    </location>
</feature>
<dbReference type="PROSITE" id="PS01081">
    <property type="entry name" value="HTH_TETR_1"/>
    <property type="match status" value="1"/>
</dbReference>
<evidence type="ECO:0000256" key="1">
    <source>
        <dbReference type="ARBA" id="ARBA00023125"/>
    </source>
</evidence>
<gene>
    <name evidence="5" type="ORF">CC117_24475</name>
</gene>
<evidence type="ECO:0000259" key="4">
    <source>
        <dbReference type="PROSITE" id="PS50977"/>
    </source>
</evidence>
<keyword evidence="6" id="KW-1185">Reference proteome</keyword>
<dbReference type="GO" id="GO:0003700">
    <property type="term" value="F:DNA-binding transcription factor activity"/>
    <property type="evidence" value="ECO:0007669"/>
    <property type="project" value="TreeGrafter"/>
</dbReference>
<evidence type="ECO:0000313" key="6">
    <source>
        <dbReference type="Proteomes" id="UP000179627"/>
    </source>
</evidence>
<dbReference type="EMBL" id="MBLM01000137">
    <property type="protein sequence ID" value="OHV32707.1"/>
    <property type="molecule type" value="Genomic_DNA"/>
</dbReference>
<feature type="DNA-binding region" description="H-T-H motif" evidence="2">
    <location>
        <begin position="44"/>
        <end position="63"/>
    </location>
</feature>